<protein>
    <recommendedName>
        <fullName evidence="1">Lipase maturation factor 1/2 C-terminal domain-containing protein</fullName>
    </recommendedName>
</protein>
<keyword evidence="3" id="KW-1185">Reference proteome</keyword>
<gene>
    <name evidence="2" type="ORF">C448_09732</name>
</gene>
<reference evidence="2 3" key="1">
    <citation type="journal article" date="2014" name="PLoS Genet.">
        <title>Phylogenetically driven sequencing of extremely halophilic archaea reveals strategies for static and dynamic osmo-response.</title>
        <authorList>
            <person name="Becker E.A."/>
            <person name="Seitzer P.M."/>
            <person name="Tritt A."/>
            <person name="Larsen D."/>
            <person name="Krusor M."/>
            <person name="Yao A.I."/>
            <person name="Wu D."/>
            <person name="Madern D."/>
            <person name="Eisen J.A."/>
            <person name="Darling A.E."/>
            <person name="Facciotti M.T."/>
        </authorList>
    </citation>
    <scope>NUCLEOTIDE SEQUENCE [LARGE SCALE GENOMIC DNA]</scope>
    <source>
        <strain evidence="2 3">DSM 1307</strain>
    </source>
</reference>
<comment type="caution">
    <text evidence="2">The sequence shown here is derived from an EMBL/GenBank/DDBJ whole genome shotgun (WGS) entry which is preliminary data.</text>
</comment>
<dbReference type="GO" id="GO:0051604">
    <property type="term" value="P:protein maturation"/>
    <property type="evidence" value="ECO:0007669"/>
    <property type="project" value="InterPro"/>
</dbReference>
<organism evidence="2 3">
    <name type="scientific">Halococcus morrhuae DSM 1307</name>
    <dbReference type="NCBI Taxonomy" id="931277"/>
    <lineage>
        <taxon>Archaea</taxon>
        <taxon>Methanobacteriati</taxon>
        <taxon>Methanobacteriota</taxon>
        <taxon>Stenosarchaea group</taxon>
        <taxon>Halobacteria</taxon>
        <taxon>Halobacteriales</taxon>
        <taxon>Halococcaceae</taxon>
        <taxon>Halococcus</taxon>
    </lineage>
</organism>
<dbReference type="InterPro" id="IPR009613">
    <property type="entry name" value="LMF"/>
</dbReference>
<dbReference type="Proteomes" id="UP000011568">
    <property type="component" value="Unassembled WGS sequence"/>
</dbReference>
<dbReference type="InterPro" id="IPR057433">
    <property type="entry name" value="LMF1/2_C"/>
</dbReference>
<dbReference type="EMBL" id="AOMC01000120">
    <property type="protein sequence ID" value="EMA43460.1"/>
    <property type="molecule type" value="Genomic_DNA"/>
</dbReference>
<accession>M0MGC0</accession>
<dbReference type="AlphaFoldDB" id="M0MGC0"/>
<dbReference type="Pfam" id="PF25179">
    <property type="entry name" value="LMF1_C"/>
    <property type="match status" value="1"/>
</dbReference>
<feature type="domain" description="Lipase maturation factor 1/2 C-terminal" evidence="1">
    <location>
        <begin position="6"/>
        <end position="72"/>
    </location>
</feature>
<dbReference type="eggNOG" id="arCOG10779">
    <property type="taxonomic scope" value="Archaea"/>
</dbReference>
<evidence type="ECO:0000259" key="1">
    <source>
        <dbReference type="Pfam" id="PF25179"/>
    </source>
</evidence>
<dbReference type="STRING" id="931277.C448_09732"/>
<proteinExistence type="predicted"/>
<evidence type="ECO:0000313" key="2">
    <source>
        <dbReference type="EMBL" id="EMA43460.1"/>
    </source>
</evidence>
<dbReference type="PATRIC" id="fig|931277.6.peg.1908"/>
<dbReference type="PANTHER" id="PTHR14463">
    <property type="entry name" value="LIPASE MATURATION FACTOR"/>
    <property type="match status" value="1"/>
</dbReference>
<name>M0MGC0_HALMO</name>
<evidence type="ECO:0000313" key="3">
    <source>
        <dbReference type="Proteomes" id="UP000011568"/>
    </source>
</evidence>
<sequence length="86" mass="10759">MTPRPRREWFPRFIEQLLTGNEETRQLLAEDPFPDEPPTHIRVRRYRYEYTTVDERRETGEWWRREFVNDYYGPVSLNSLHRSRLF</sequence>